<dbReference type="VEuPathDB" id="FungiDB:DFL_003404"/>
<protein>
    <submittedName>
        <fullName evidence="1">Uncharacterized protein</fullName>
    </submittedName>
</protein>
<comment type="caution">
    <text evidence="1">The sequence shown here is derived from an EMBL/GenBank/DDBJ whole genome shotgun (WGS) entry which is preliminary data.</text>
</comment>
<sequence length="124" mass="14442">MDLCTSKRAGRGSSIVAAAFTKEPSRYVRRGDIGKERPMREILDQLSDDIKTIKSKLNKKEDIEIFNRLTPIDLDGQQTDYFNRRQPRTGRWLLDSTEYQDWLKSCMNVIIAIGIQRAHRLKRS</sequence>
<evidence type="ECO:0000313" key="1">
    <source>
        <dbReference type="EMBL" id="RVD85073.1"/>
    </source>
</evidence>
<reference evidence="1 2" key="1">
    <citation type="submission" date="2019-01" db="EMBL/GenBank/DDBJ databases">
        <title>Intercellular communication is required for trap formation in the nematode-trapping fungus Duddingtonia flagrans.</title>
        <authorList>
            <person name="Youssar L."/>
            <person name="Wernet V."/>
            <person name="Hensel N."/>
            <person name="Hildebrandt H.-G."/>
            <person name="Fischer R."/>
        </authorList>
    </citation>
    <scope>NUCLEOTIDE SEQUENCE [LARGE SCALE GENOMIC DNA]</scope>
    <source>
        <strain evidence="1 2">CBS H-5679</strain>
    </source>
</reference>
<dbReference type="Proteomes" id="UP000283090">
    <property type="component" value="Unassembled WGS sequence"/>
</dbReference>
<organism evidence="1 2">
    <name type="scientific">Arthrobotrys flagrans</name>
    <name type="common">Nematode-trapping fungus</name>
    <name type="synonym">Trichothecium flagrans</name>
    <dbReference type="NCBI Taxonomy" id="97331"/>
    <lineage>
        <taxon>Eukaryota</taxon>
        <taxon>Fungi</taxon>
        <taxon>Dikarya</taxon>
        <taxon>Ascomycota</taxon>
        <taxon>Pezizomycotina</taxon>
        <taxon>Orbiliomycetes</taxon>
        <taxon>Orbiliales</taxon>
        <taxon>Orbiliaceae</taxon>
        <taxon>Arthrobotrys</taxon>
    </lineage>
</organism>
<dbReference type="GeneID" id="93585715"/>
<evidence type="ECO:0000313" key="2">
    <source>
        <dbReference type="Proteomes" id="UP000283090"/>
    </source>
</evidence>
<dbReference type="EMBL" id="SAEB01000006">
    <property type="protein sequence ID" value="RVD85073.1"/>
    <property type="molecule type" value="Genomic_DNA"/>
</dbReference>
<name>A0A437A1P7_ARTFL</name>
<accession>A0A437A1P7</accession>
<dbReference type="OrthoDB" id="1577640at2759"/>
<dbReference type="RefSeq" id="XP_067490617.1">
    <property type="nucleotide sequence ID" value="XM_067632339.1"/>
</dbReference>
<dbReference type="AlphaFoldDB" id="A0A437A1P7"/>
<proteinExistence type="predicted"/>
<dbReference type="STRING" id="97331.A0A437A1P7"/>
<keyword evidence="2" id="KW-1185">Reference proteome</keyword>
<gene>
    <name evidence="1" type="ORF">DFL_003404</name>
</gene>